<dbReference type="GO" id="GO:0003677">
    <property type="term" value="F:DNA binding"/>
    <property type="evidence" value="ECO:0007669"/>
    <property type="project" value="UniProtKB-KW"/>
</dbReference>
<evidence type="ECO:0000313" key="1">
    <source>
        <dbReference type="EMBL" id="WKW10864.1"/>
    </source>
</evidence>
<keyword evidence="3" id="KW-1185">Reference proteome</keyword>
<proteinExistence type="predicted"/>
<evidence type="ECO:0000313" key="3">
    <source>
        <dbReference type="Proteomes" id="UP001229955"/>
    </source>
</evidence>
<protein>
    <submittedName>
        <fullName evidence="2">MmcQ/YjbR family DNA-binding protein</fullName>
    </submittedName>
</protein>
<dbReference type="Gene3D" id="3.90.1150.30">
    <property type="match status" value="1"/>
</dbReference>
<dbReference type="SUPFAM" id="SSF142906">
    <property type="entry name" value="YjbR-like"/>
    <property type="match status" value="1"/>
</dbReference>
<dbReference type="InterPro" id="IPR038056">
    <property type="entry name" value="YjbR-like_sf"/>
</dbReference>
<dbReference type="RefSeq" id="WP_367886574.1">
    <property type="nucleotide sequence ID" value="NZ_CP130612.1"/>
</dbReference>
<organism evidence="2 3">
    <name type="scientific">Pseudogemmatithrix spongiicola</name>
    <dbReference type="NCBI Taxonomy" id="3062599"/>
    <lineage>
        <taxon>Bacteria</taxon>
        <taxon>Pseudomonadati</taxon>
        <taxon>Gemmatimonadota</taxon>
        <taxon>Gemmatimonadia</taxon>
        <taxon>Gemmatimonadales</taxon>
        <taxon>Gemmatimonadaceae</taxon>
        <taxon>Pseudogemmatithrix</taxon>
    </lineage>
</organism>
<accession>A0AA49JY69</accession>
<keyword evidence="2" id="KW-0238">DNA-binding</keyword>
<evidence type="ECO:0000313" key="2">
    <source>
        <dbReference type="EMBL" id="WKW13773.1"/>
    </source>
</evidence>
<accession>A0AA49JRX6</accession>
<dbReference type="KEGG" id="pspc:Strain318_000096"/>
<name>A0AA49JY69_9BACT</name>
<dbReference type="AlphaFoldDB" id="A0AA49JY69"/>
<dbReference type="InterPro" id="IPR058532">
    <property type="entry name" value="YjbR/MT2646/Rv2570-like"/>
</dbReference>
<dbReference type="Proteomes" id="UP001229955">
    <property type="component" value="Chromosome"/>
</dbReference>
<dbReference type="EMBL" id="CP130613">
    <property type="protein sequence ID" value="WKW13773.1"/>
    <property type="molecule type" value="Genomic_DNA"/>
</dbReference>
<reference evidence="2" key="1">
    <citation type="submission" date="2023-07" db="EMBL/GenBank/DDBJ databases">
        <authorList>
            <person name="Haufschild T."/>
            <person name="Kallscheuer N."/>
            <person name="Hammer J."/>
            <person name="Kohn T."/>
            <person name="Kabuu M."/>
            <person name="Jogler M."/>
            <person name="Wohfarth N."/>
            <person name="Heuer A."/>
            <person name="Rohde M."/>
            <person name="van Teeseling M.C.F."/>
            <person name="Jogler C."/>
        </authorList>
    </citation>
    <scope>NUCLEOTIDE SEQUENCE</scope>
    <source>
        <strain evidence="1">Strain 138</strain>
        <strain evidence="2">Strain 318</strain>
    </source>
</reference>
<sequence length="130" mass="14534">MADGALAKLREICLALPGATEVPAWETSTFRVGKIFAMYAQPSDSKHSGGRPGVWLKVAPGVQSLMLADRPDRFYFPPYVGKSGWIGVWLDKRVSWKEVALLVEESWRLMAPAKLRKAYDDPTRTKGRAR</sequence>
<dbReference type="Pfam" id="PF04237">
    <property type="entry name" value="YjbR"/>
    <property type="match status" value="1"/>
</dbReference>
<dbReference type="EMBL" id="CP130612">
    <property type="protein sequence ID" value="WKW10864.1"/>
    <property type="molecule type" value="Genomic_DNA"/>
</dbReference>
<gene>
    <name evidence="1" type="ORF">Strain138_000096</name>
    <name evidence="2" type="ORF">Strain318_000096</name>
</gene>